<dbReference type="AlphaFoldDB" id="A0A2R5GDK0"/>
<accession>A0A2R5GDK0</accession>
<feature type="region of interest" description="Disordered" evidence="2">
    <location>
        <begin position="467"/>
        <end position="489"/>
    </location>
</feature>
<sequence length="489" mass="54683">MMGIVDFLGPMDLDHLQRSCWALNALPGIDVEALLRRHGFNFFRLSRPRIGYTSAMCVEFALLRVCALCLRKRRSPAFDAVGIYACSSCSTANFTQSGLLRSEDFLTPRAAREHVPSGPAEPAREYLRRVANTAALGDLFHATVEIPLHSHRRLVIREELGYRLSRLLGSRGEAGPMLARRFLEQRKRAWGRFVRVAAAKYEELVRPRLFGESPSWAVYWATMRGVEDSRVQDKLRELYTSENGGFLHVLPGTLVRHMLLGIRAYNISCFVRTEMARLGERVILFPDCCAEAARAVAAEWPLRALAEQEADVLAETRTELEARLDFAQDLVVASQHRAEENPPWPASAVAIQALLCVSRFDQASLRRVLRSFGETAAATTLSDACEAVRGALEVNDWDSSDVPIHTGELWESSCSFVLESQEVLLRAARHVAAMRRACVCGQEPYQHCRRRLCECCCLDAACAHAADPQPTPRGKRQGRVPGAPRRLEV</sequence>
<reference evidence="3 4" key="1">
    <citation type="submission" date="2017-12" db="EMBL/GenBank/DDBJ databases">
        <title>Sequencing, de novo assembly and annotation of complete genome of a new Thraustochytrid species, strain FCC1311.</title>
        <authorList>
            <person name="Sedici K."/>
            <person name="Godart F."/>
            <person name="Aiese Cigliano R."/>
            <person name="Sanseverino W."/>
            <person name="Barakat M."/>
            <person name="Ortet P."/>
            <person name="Marechal E."/>
            <person name="Cagnac O."/>
            <person name="Amato A."/>
        </authorList>
    </citation>
    <scope>NUCLEOTIDE SEQUENCE [LARGE SCALE GENOMIC DNA]</scope>
</reference>
<dbReference type="Proteomes" id="UP000241890">
    <property type="component" value="Unassembled WGS sequence"/>
</dbReference>
<dbReference type="EMBL" id="BEYU01000045">
    <property type="protein sequence ID" value="GBG28635.1"/>
    <property type="molecule type" value="Genomic_DNA"/>
</dbReference>
<dbReference type="InParanoid" id="A0A2R5GDK0"/>
<evidence type="ECO:0000313" key="4">
    <source>
        <dbReference type="Proteomes" id="UP000241890"/>
    </source>
</evidence>
<name>A0A2R5GDK0_9STRA</name>
<evidence type="ECO:0000313" key="3">
    <source>
        <dbReference type="EMBL" id="GBG28635.1"/>
    </source>
</evidence>
<keyword evidence="1" id="KW-0175">Coiled coil</keyword>
<proteinExistence type="predicted"/>
<keyword evidence="4" id="KW-1185">Reference proteome</keyword>
<evidence type="ECO:0000256" key="1">
    <source>
        <dbReference type="SAM" id="Coils"/>
    </source>
</evidence>
<gene>
    <name evidence="3" type="ORF">FCC1311_048562</name>
</gene>
<feature type="coiled-coil region" evidence="1">
    <location>
        <begin position="303"/>
        <end position="330"/>
    </location>
</feature>
<protein>
    <submittedName>
        <fullName evidence="3">Uncharacterized protein</fullName>
    </submittedName>
</protein>
<comment type="caution">
    <text evidence="3">The sequence shown here is derived from an EMBL/GenBank/DDBJ whole genome shotgun (WGS) entry which is preliminary data.</text>
</comment>
<evidence type="ECO:0000256" key="2">
    <source>
        <dbReference type="SAM" id="MobiDB-lite"/>
    </source>
</evidence>
<organism evidence="3 4">
    <name type="scientific">Hondaea fermentalgiana</name>
    <dbReference type="NCBI Taxonomy" id="2315210"/>
    <lineage>
        <taxon>Eukaryota</taxon>
        <taxon>Sar</taxon>
        <taxon>Stramenopiles</taxon>
        <taxon>Bigyra</taxon>
        <taxon>Labyrinthulomycetes</taxon>
        <taxon>Thraustochytrida</taxon>
        <taxon>Thraustochytriidae</taxon>
        <taxon>Hondaea</taxon>
    </lineage>
</organism>